<feature type="transmembrane region" description="Helical" evidence="1">
    <location>
        <begin position="16"/>
        <end position="38"/>
    </location>
</feature>
<dbReference type="Pfam" id="PF04961">
    <property type="entry name" value="FTCD_C"/>
    <property type="match status" value="1"/>
</dbReference>
<comment type="caution">
    <text evidence="3">The sequence shown here is derived from an EMBL/GenBank/DDBJ whole genome shotgun (WGS) entry which is preliminary data.</text>
</comment>
<gene>
    <name evidence="3" type="ORF">GCM10008905_19020</name>
</gene>
<sequence>MNYIDVLNKILDTKDFTVGGGSASAIAGAMAAGLIGMVSRLSTKKDYGLSERGYLFIADRAEELSKKLLEGAVKDTESFKKIKDAYALPKDTDEEKKIRSLAIQNAAIGAANVPLENGLLCKEVYNSWVLLKGKSNPNASSDLEEARFLVHAGVLGCVLNIEANLPLIKDENVKENFQKEIELLKKYSEE</sequence>
<evidence type="ECO:0000259" key="2">
    <source>
        <dbReference type="Pfam" id="PF04961"/>
    </source>
</evidence>
<feature type="domain" description="Cyclodeaminase/cyclohydrolase" evidence="2">
    <location>
        <begin position="10"/>
        <end position="182"/>
    </location>
</feature>
<dbReference type="RefSeq" id="WP_343769128.1">
    <property type="nucleotide sequence ID" value="NZ_BAAACF010000001.1"/>
</dbReference>
<keyword evidence="1" id="KW-0812">Transmembrane</keyword>
<dbReference type="SUPFAM" id="SSF101262">
    <property type="entry name" value="Methenyltetrahydrofolate cyclohydrolase-like"/>
    <property type="match status" value="1"/>
</dbReference>
<name>A0ABN1IZM0_9CLOT</name>
<dbReference type="InterPro" id="IPR007044">
    <property type="entry name" value="Cyclodeamin/CycHdrlase"/>
</dbReference>
<keyword evidence="1" id="KW-0472">Membrane</keyword>
<dbReference type="Gene3D" id="1.20.120.680">
    <property type="entry name" value="Formiminotetrahydrofolate cyclodeaminase monomer, up-and-down helical bundle"/>
    <property type="match status" value="1"/>
</dbReference>
<keyword evidence="1" id="KW-1133">Transmembrane helix</keyword>
<evidence type="ECO:0000313" key="3">
    <source>
        <dbReference type="EMBL" id="GAA0724688.1"/>
    </source>
</evidence>
<proteinExistence type="predicted"/>
<evidence type="ECO:0000313" key="4">
    <source>
        <dbReference type="Proteomes" id="UP001500339"/>
    </source>
</evidence>
<keyword evidence="4" id="KW-1185">Reference proteome</keyword>
<accession>A0ABN1IZM0</accession>
<protein>
    <submittedName>
        <fullName evidence="3">Cyclodeaminase/cyclohydrolase family protein</fullName>
    </submittedName>
</protein>
<dbReference type="EMBL" id="BAAACF010000001">
    <property type="protein sequence ID" value="GAA0724688.1"/>
    <property type="molecule type" value="Genomic_DNA"/>
</dbReference>
<dbReference type="InterPro" id="IPR036178">
    <property type="entry name" value="Formintransfe-cycloase-like_sf"/>
</dbReference>
<dbReference type="Proteomes" id="UP001500339">
    <property type="component" value="Unassembled WGS sequence"/>
</dbReference>
<organism evidence="3 4">
    <name type="scientific">Clostridium malenominatum</name>
    <dbReference type="NCBI Taxonomy" id="1539"/>
    <lineage>
        <taxon>Bacteria</taxon>
        <taxon>Bacillati</taxon>
        <taxon>Bacillota</taxon>
        <taxon>Clostridia</taxon>
        <taxon>Eubacteriales</taxon>
        <taxon>Clostridiaceae</taxon>
        <taxon>Clostridium</taxon>
    </lineage>
</organism>
<reference evidence="3 4" key="1">
    <citation type="journal article" date="2019" name="Int. J. Syst. Evol. Microbiol.">
        <title>The Global Catalogue of Microorganisms (GCM) 10K type strain sequencing project: providing services to taxonomists for standard genome sequencing and annotation.</title>
        <authorList>
            <consortium name="The Broad Institute Genomics Platform"/>
            <consortium name="The Broad Institute Genome Sequencing Center for Infectious Disease"/>
            <person name="Wu L."/>
            <person name="Ma J."/>
        </authorList>
    </citation>
    <scope>NUCLEOTIDE SEQUENCE [LARGE SCALE GENOMIC DNA]</scope>
    <source>
        <strain evidence="3 4">JCM 1405</strain>
    </source>
</reference>
<evidence type="ECO:0000256" key="1">
    <source>
        <dbReference type="SAM" id="Phobius"/>
    </source>
</evidence>